<evidence type="ECO:0000313" key="3">
    <source>
        <dbReference type="EMBL" id="GEP03114.1"/>
    </source>
</evidence>
<reference evidence="4" key="4">
    <citation type="submission" date="2023-01" db="EMBL/GenBank/DDBJ databases">
        <title>Draft genome sequence of Methylobacterium oxalidis strain NBRC 107715.</title>
        <authorList>
            <person name="Sun Q."/>
            <person name="Mori K."/>
        </authorList>
    </citation>
    <scope>NUCLEOTIDE SEQUENCE</scope>
    <source>
        <strain evidence="4">NBRC 107715</strain>
    </source>
</reference>
<dbReference type="AlphaFoldDB" id="A0A512IZH1"/>
<dbReference type="Pfam" id="PF00534">
    <property type="entry name" value="Glycos_transf_1"/>
    <property type="match status" value="1"/>
</dbReference>
<evidence type="ECO:0000313" key="5">
    <source>
        <dbReference type="Proteomes" id="UP000321960"/>
    </source>
</evidence>
<accession>A0A512IZH1</accession>
<dbReference type="InterPro" id="IPR001296">
    <property type="entry name" value="Glyco_trans_1"/>
</dbReference>
<dbReference type="RefSeq" id="WP_147024843.1">
    <property type="nucleotide sequence ID" value="NZ_BJZU01000017.1"/>
</dbReference>
<reference evidence="4" key="1">
    <citation type="journal article" date="2014" name="Int. J. Syst. Evol. Microbiol.">
        <title>Complete genome of a new Firmicutes species belonging to the dominant human colonic microbiota ('Ruminococcus bicirculans') reveals two chromosomes and a selective capacity to utilize plant glucans.</title>
        <authorList>
            <consortium name="NISC Comparative Sequencing Program"/>
            <person name="Wegmann U."/>
            <person name="Louis P."/>
            <person name="Goesmann A."/>
            <person name="Henrissat B."/>
            <person name="Duncan S.H."/>
            <person name="Flint H.J."/>
        </authorList>
    </citation>
    <scope>NUCLEOTIDE SEQUENCE</scope>
    <source>
        <strain evidence="4">NBRC 107715</strain>
    </source>
</reference>
<reference evidence="6" key="2">
    <citation type="journal article" date="2019" name="Int. J. Syst. Evol. Microbiol.">
        <title>The Global Catalogue of Microorganisms (GCM) 10K type strain sequencing project: providing services to taxonomists for standard genome sequencing and annotation.</title>
        <authorList>
            <consortium name="The Broad Institute Genomics Platform"/>
            <consortium name="The Broad Institute Genome Sequencing Center for Infectious Disease"/>
            <person name="Wu L."/>
            <person name="Ma J."/>
        </authorList>
    </citation>
    <scope>NUCLEOTIDE SEQUENCE [LARGE SCALE GENOMIC DNA]</scope>
    <source>
        <strain evidence="6">NBRC 107715</strain>
    </source>
</reference>
<dbReference type="Proteomes" id="UP000321960">
    <property type="component" value="Unassembled WGS sequence"/>
</dbReference>
<organism evidence="3 5">
    <name type="scientific">Methylobacterium oxalidis</name>
    <dbReference type="NCBI Taxonomy" id="944322"/>
    <lineage>
        <taxon>Bacteria</taxon>
        <taxon>Pseudomonadati</taxon>
        <taxon>Pseudomonadota</taxon>
        <taxon>Alphaproteobacteria</taxon>
        <taxon>Hyphomicrobiales</taxon>
        <taxon>Methylobacteriaceae</taxon>
        <taxon>Methylobacterium</taxon>
    </lineage>
</organism>
<dbReference type="PANTHER" id="PTHR45947:SF3">
    <property type="entry name" value="SULFOQUINOVOSYL TRANSFERASE SQD2"/>
    <property type="match status" value="1"/>
</dbReference>
<evidence type="ECO:0000259" key="2">
    <source>
        <dbReference type="Pfam" id="PF13439"/>
    </source>
</evidence>
<dbReference type="InterPro" id="IPR028098">
    <property type="entry name" value="Glyco_trans_4-like_N"/>
</dbReference>
<dbReference type="EMBL" id="BSPK01000112">
    <property type="protein sequence ID" value="GLS67373.1"/>
    <property type="molecule type" value="Genomic_DNA"/>
</dbReference>
<dbReference type="PANTHER" id="PTHR45947">
    <property type="entry name" value="SULFOQUINOVOSYL TRANSFERASE SQD2"/>
    <property type="match status" value="1"/>
</dbReference>
<evidence type="ECO:0000259" key="1">
    <source>
        <dbReference type="Pfam" id="PF00534"/>
    </source>
</evidence>
<dbReference type="Pfam" id="PF13439">
    <property type="entry name" value="Glyco_transf_4"/>
    <property type="match status" value="1"/>
</dbReference>
<keyword evidence="3" id="KW-0808">Transferase</keyword>
<feature type="domain" description="Glycosyl transferase family 1" evidence="1">
    <location>
        <begin position="193"/>
        <end position="326"/>
    </location>
</feature>
<dbReference type="OrthoDB" id="9801573at2"/>
<sequence length="393" mass="43192">MKVAIIHYWLVGMRGGEKVIEALARMYPEADIFTHVLAPEAISEEILRHRIRTSFIARLPRAKVFYKHYLPLMPLALEHLDLRGYDLIISSESGPAKGIIPPEGAVHVCYCHSPMRYIWNMYHDYRSSAGRLTRFAMPLLTHYLRAWDESSAARVDHFVANSSTVASRIRRYYRREASIIHPPVAVDDFAPVPEAERGDYHLMVGELVRYKRPDIAVAAFNALRRPLVIIGGGEMLGEIRAMAGPTVRVLGPQPFAQLQHHYARCRGLIFPGEEDFGIVPVEAMASGRPVVAYGRGGATETVVDGHTGVFFETQSVEALTAAVERLDGLDLDPARIAAHARRFNGDRFAAEMAAAIAAARAAAGAQDAPFAAPLPAADAPIALPAGRRRAAYA</sequence>
<dbReference type="Proteomes" id="UP001156856">
    <property type="component" value="Unassembled WGS sequence"/>
</dbReference>
<comment type="caution">
    <text evidence="3">The sequence shown here is derived from an EMBL/GenBank/DDBJ whole genome shotgun (WGS) entry which is preliminary data.</text>
</comment>
<proteinExistence type="predicted"/>
<evidence type="ECO:0000313" key="4">
    <source>
        <dbReference type="EMBL" id="GLS67373.1"/>
    </source>
</evidence>
<evidence type="ECO:0000313" key="6">
    <source>
        <dbReference type="Proteomes" id="UP001156856"/>
    </source>
</evidence>
<dbReference type="Gene3D" id="3.40.50.2000">
    <property type="entry name" value="Glycogen Phosphorylase B"/>
    <property type="match status" value="2"/>
</dbReference>
<dbReference type="InterPro" id="IPR050194">
    <property type="entry name" value="Glycosyltransferase_grp1"/>
</dbReference>
<keyword evidence="6" id="KW-1185">Reference proteome</keyword>
<dbReference type="EMBL" id="BJZU01000017">
    <property type="protein sequence ID" value="GEP03114.1"/>
    <property type="molecule type" value="Genomic_DNA"/>
</dbReference>
<protein>
    <submittedName>
        <fullName evidence="3">Glycosyl transferase</fullName>
    </submittedName>
</protein>
<feature type="domain" description="Glycosyltransferase subfamily 4-like N-terminal" evidence="2">
    <location>
        <begin position="14"/>
        <end position="186"/>
    </location>
</feature>
<dbReference type="SUPFAM" id="SSF53756">
    <property type="entry name" value="UDP-Glycosyltransferase/glycogen phosphorylase"/>
    <property type="match status" value="1"/>
</dbReference>
<reference evidence="3 5" key="3">
    <citation type="submission" date="2019-07" db="EMBL/GenBank/DDBJ databases">
        <title>Whole genome shotgun sequence of Methylobacterium oxalidis NBRC 107715.</title>
        <authorList>
            <person name="Hosoyama A."/>
            <person name="Uohara A."/>
            <person name="Ohji S."/>
            <person name="Ichikawa N."/>
        </authorList>
    </citation>
    <scope>NUCLEOTIDE SEQUENCE [LARGE SCALE GENOMIC DNA]</scope>
    <source>
        <strain evidence="3 5">NBRC 107715</strain>
    </source>
</reference>
<dbReference type="GO" id="GO:0016757">
    <property type="term" value="F:glycosyltransferase activity"/>
    <property type="evidence" value="ECO:0007669"/>
    <property type="project" value="InterPro"/>
</dbReference>
<name>A0A512IZH1_9HYPH</name>
<gene>
    <name evidence="4" type="ORF">GCM10007888_57570</name>
    <name evidence="3" type="ORF">MOX02_11520</name>
</gene>